<dbReference type="PATRIC" id="fig|1367847.3.peg.2258"/>
<dbReference type="eggNOG" id="ENOG50313RP">
    <property type="taxonomic scope" value="Bacteria"/>
</dbReference>
<sequence>MIMTAHKAITHRGIEIVLPEVPGAPVTWTHDESNTHGFARKVEHAICQISHFLGPDPECRVCLGTGADDYTALVYVPCRVCYPEARE</sequence>
<organism evidence="1 2">
    <name type="scientific">Paracoccus aminophilus JCM 7686</name>
    <dbReference type="NCBI Taxonomy" id="1367847"/>
    <lineage>
        <taxon>Bacteria</taxon>
        <taxon>Pseudomonadati</taxon>
        <taxon>Pseudomonadota</taxon>
        <taxon>Alphaproteobacteria</taxon>
        <taxon>Rhodobacterales</taxon>
        <taxon>Paracoccaceae</taxon>
        <taxon>Paracoccus</taxon>
    </lineage>
</organism>
<keyword evidence="2" id="KW-1185">Reference proteome</keyword>
<evidence type="ECO:0000313" key="1">
    <source>
        <dbReference type="EMBL" id="AGT09336.1"/>
    </source>
</evidence>
<proteinExistence type="predicted"/>
<accession>S5YVR9</accession>
<dbReference type="STRING" id="1367847.JCM7686_2266"/>
<gene>
    <name evidence="1" type="ORF">JCM7686_2266</name>
</gene>
<evidence type="ECO:0000313" key="2">
    <source>
        <dbReference type="Proteomes" id="UP000015480"/>
    </source>
</evidence>
<dbReference type="AlphaFoldDB" id="S5YVR9"/>
<protein>
    <submittedName>
        <fullName evidence="1">Uncharacterized protein</fullName>
    </submittedName>
</protein>
<name>S5YVR9_PARAH</name>
<dbReference type="Proteomes" id="UP000015480">
    <property type="component" value="Chromosome"/>
</dbReference>
<dbReference type="HOGENOM" id="CLU_2495053_0_0_5"/>
<dbReference type="EMBL" id="CP006650">
    <property type="protein sequence ID" value="AGT09336.1"/>
    <property type="molecule type" value="Genomic_DNA"/>
</dbReference>
<dbReference type="KEGG" id="pami:JCM7686_2266"/>
<reference evidence="1 2" key="1">
    <citation type="journal article" date="2014" name="BMC Genomics">
        <title>Architecture and functions of a multipartite genome of the methylotrophic bacterium Paracoccus aminophilus JCM 7686, containing primary and secondary chromids.</title>
        <authorList>
            <person name="Dziewit L."/>
            <person name="Czarnecki J."/>
            <person name="Wibberg D."/>
            <person name="Radlinska M."/>
            <person name="Mrozek P."/>
            <person name="Szymczak M."/>
            <person name="Schluter A."/>
            <person name="Puhler A."/>
            <person name="Bartosik D."/>
        </authorList>
    </citation>
    <scope>NUCLEOTIDE SEQUENCE [LARGE SCALE GENOMIC DNA]</scope>
    <source>
        <strain evidence="1">JCM 7686</strain>
    </source>
</reference>